<dbReference type="EMBL" id="MBFT01000187">
    <property type="protein sequence ID" value="PVU95427.1"/>
    <property type="molecule type" value="Genomic_DNA"/>
</dbReference>
<reference evidence="1 2" key="1">
    <citation type="journal article" date="2018" name="MBio">
        <title>Comparative Genomics Reveals the Core Gene Toolbox for the Fungus-Insect Symbiosis.</title>
        <authorList>
            <person name="Wang Y."/>
            <person name="Stata M."/>
            <person name="Wang W."/>
            <person name="Stajich J.E."/>
            <person name="White M.M."/>
            <person name="Moncalvo J.M."/>
        </authorList>
    </citation>
    <scope>NUCLEOTIDE SEQUENCE [LARGE SCALE GENOMIC DNA]</scope>
    <source>
        <strain evidence="1 2">AUS-77-4</strain>
    </source>
</reference>
<dbReference type="Proteomes" id="UP000245699">
    <property type="component" value="Unassembled WGS sequence"/>
</dbReference>
<organism evidence="1 2">
    <name type="scientific">Furculomyces boomerangus</name>
    <dbReference type="NCBI Taxonomy" id="61424"/>
    <lineage>
        <taxon>Eukaryota</taxon>
        <taxon>Fungi</taxon>
        <taxon>Fungi incertae sedis</taxon>
        <taxon>Zoopagomycota</taxon>
        <taxon>Kickxellomycotina</taxon>
        <taxon>Harpellomycetes</taxon>
        <taxon>Harpellales</taxon>
        <taxon>Harpellaceae</taxon>
        <taxon>Furculomyces</taxon>
    </lineage>
</organism>
<dbReference type="AlphaFoldDB" id="A0A2T9YSW2"/>
<gene>
    <name evidence="1" type="ORF">BB559_002725</name>
</gene>
<sequence>MKYLNIESENIETNEERQAEIFEELAEKEFIDLNNTEFDHPISNTRTFIYTFGLRKSTKTSN</sequence>
<comment type="caution">
    <text evidence="1">The sequence shown here is derived from an EMBL/GenBank/DDBJ whole genome shotgun (WGS) entry which is preliminary data.</text>
</comment>
<keyword evidence="2" id="KW-1185">Reference proteome</keyword>
<proteinExistence type="predicted"/>
<protein>
    <submittedName>
        <fullName evidence="1">Uncharacterized protein</fullName>
    </submittedName>
</protein>
<evidence type="ECO:0000313" key="1">
    <source>
        <dbReference type="EMBL" id="PVU95427.1"/>
    </source>
</evidence>
<evidence type="ECO:0000313" key="2">
    <source>
        <dbReference type="Proteomes" id="UP000245699"/>
    </source>
</evidence>
<name>A0A2T9YSW2_9FUNG</name>
<accession>A0A2T9YSW2</accession>